<protein>
    <submittedName>
        <fullName evidence="1">Uncharacterized protein</fullName>
    </submittedName>
</protein>
<comment type="caution">
    <text evidence="1">The sequence shown here is derived from an EMBL/GenBank/DDBJ whole genome shotgun (WGS) entry which is preliminary data.</text>
</comment>
<evidence type="ECO:0000313" key="1">
    <source>
        <dbReference type="EMBL" id="KOR89708.1"/>
    </source>
</evidence>
<dbReference type="EMBL" id="LIUT01000001">
    <property type="protein sequence ID" value="KOR89708.1"/>
    <property type="molecule type" value="Genomic_DNA"/>
</dbReference>
<dbReference type="AlphaFoldDB" id="A0A0M1P5E7"/>
<reference evidence="2" key="1">
    <citation type="submission" date="2015-08" db="EMBL/GenBank/DDBJ databases">
        <title>Genome sequencing project for genomic taxonomy and phylogenomics of Bacillus-like bacteria.</title>
        <authorList>
            <person name="Liu B."/>
            <person name="Wang J."/>
            <person name="Zhu Y."/>
            <person name="Liu G."/>
            <person name="Chen Q."/>
            <person name="Chen Z."/>
            <person name="Lan J."/>
            <person name="Che J."/>
            <person name="Ge C."/>
            <person name="Shi H."/>
            <person name="Pan Z."/>
            <person name="Liu X."/>
        </authorList>
    </citation>
    <scope>NUCLEOTIDE SEQUENCE [LARGE SCALE GENOMIC DNA]</scope>
    <source>
        <strain evidence="2">FJAT-22460</strain>
    </source>
</reference>
<sequence length="71" mass="8443">MKLCRVPVHEDGDHIVLEYEFNHSLMKLLQSVIDLHVHAHVYQVESDQDAFNDEDEVSPVELLDNYKRYFE</sequence>
<keyword evidence="2" id="KW-1185">Reference proteome</keyword>
<proteinExistence type="predicted"/>
<evidence type="ECO:0000313" key="2">
    <source>
        <dbReference type="Proteomes" id="UP000036932"/>
    </source>
</evidence>
<gene>
    <name evidence="1" type="ORF">AM231_11565</name>
</gene>
<name>A0A0M1P5E7_9BACL</name>
<accession>A0A0M1P5E7</accession>
<dbReference type="PATRIC" id="fig|1705565.3.peg.4321"/>
<dbReference type="Proteomes" id="UP000036932">
    <property type="component" value="Unassembled WGS sequence"/>
</dbReference>
<organism evidence="1 2">
    <name type="scientific">Paenibacillus solani</name>
    <dbReference type="NCBI Taxonomy" id="1705565"/>
    <lineage>
        <taxon>Bacteria</taxon>
        <taxon>Bacillati</taxon>
        <taxon>Bacillota</taxon>
        <taxon>Bacilli</taxon>
        <taxon>Bacillales</taxon>
        <taxon>Paenibacillaceae</taxon>
        <taxon>Paenibacillus</taxon>
    </lineage>
</organism>